<reference evidence="1 2" key="1">
    <citation type="submission" date="2018-11" db="EMBL/GenBank/DDBJ databases">
        <authorList>
            <consortium name="Pathogen Informatics"/>
        </authorList>
    </citation>
    <scope>NUCLEOTIDE SEQUENCE [LARGE SCALE GENOMIC DNA]</scope>
    <source>
        <strain evidence="1 2">Zambia</strain>
    </source>
</reference>
<dbReference type="Proteomes" id="UP000277204">
    <property type="component" value="Unassembled WGS sequence"/>
</dbReference>
<name>A0A183LIM9_9TREM</name>
<dbReference type="EMBL" id="UZAI01001074">
    <property type="protein sequence ID" value="VDO58760.1"/>
    <property type="molecule type" value="Genomic_DNA"/>
</dbReference>
<gene>
    <name evidence="1" type="ORF">SMRZ_LOCUS3654</name>
</gene>
<sequence>MESRTHVLFYFVLISWMYLYLRVDVHFGTRTQYITVRFKYHHVIHLTTES</sequence>
<protein>
    <submittedName>
        <fullName evidence="1">Uncharacterized protein</fullName>
    </submittedName>
</protein>
<accession>A0A183LIM9</accession>
<proteinExistence type="predicted"/>
<evidence type="ECO:0000313" key="1">
    <source>
        <dbReference type="EMBL" id="VDO58760.1"/>
    </source>
</evidence>
<keyword evidence="2" id="KW-1185">Reference proteome</keyword>
<evidence type="ECO:0000313" key="2">
    <source>
        <dbReference type="Proteomes" id="UP000277204"/>
    </source>
</evidence>
<dbReference type="AlphaFoldDB" id="A0A183LIM9"/>
<organism evidence="1 2">
    <name type="scientific">Schistosoma margrebowiei</name>
    <dbReference type="NCBI Taxonomy" id="48269"/>
    <lineage>
        <taxon>Eukaryota</taxon>
        <taxon>Metazoa</taxon>
        <taxon>Spiralia</taxon>
        <taxon>Lophotrochozoa</taxon>
        <taxon>Platyhelminthes</taxon>
        <taxon>Trematoda</taxon>
        <taxon>Digenea</taxon>
        <taxon>Strigeidida</taxon>
        <taxon>Schistosomatoidea</taxon>
        <taxon>Schistosomatidae</taxon>
        <taxon>Schistosoma</taxon>
    </lineage>
</organism>